<dbReference type="SUPFAM" id="SSF52833">
    <property type="entry name" value="Thioredoxin-like"/>
    <property type="match status" value="1"/>
</dbReference>
<proteinExistence type="predicted"/>
<sequence>MSTSPAARPVLPDGFVVIVKEECETCRMVAPLLAQFECTVYTQDDPTFPHSVSPTHDADLSVSWHHDIETVPTLIKVMNGVELERTVGWSRAEWQRITGVHGLGDDLPVMRPGCGSMSVDPDLVDALRARFGGHVLKARRIELADLDDEMEALFDRGFTDGLPVVPPTEERVLRMLEGTTRAPDEVVAVVPPDLVEVTVEKIAINAVMAGCRPEYLPWVIAAVEAICTDEFNIHGVLATTMPVGPVIVCNGPGTRAIGMNAAGNALGQGNRANLTIGRAVQLVVRNVGGGRPGEVDRATHGNPGKISFCFAELEDGSPFTPLATSLGMPTDANALTVFAGEGPRCIVDQLARDPDSLANTFAACLRTLHNPKLVLGFDVILVVGPEHARVFAEAGWDRDRLLAELHARLQLSGEELVRGAHGIAEGIPEHLRSATLPKFRPGGILVVHAGGGAGLFSAMIGGWANGDIGSKPVTRLVGN</sequence>
<organism evidence="1">
    <name type="scientific">freshwater metagenome</name>
    <dbReference type="NCBI Taxonomy" id="449393"/>
    <lineage>
        <taxon>unclassified sequences</taxon>
        <taxon>metagenomes</taxon>
        <taxon>ecological metagenomes</taxon>
    </lineage>
</organism>
<accession>A0A6J6BQN6</accession>
<dbReference type="AlphaFoldDB" id="A0A6J6BQN6"/>
<gene>
    <name evidence="1" type="ORF">UFOPK1493_00285</name>
</gene>
<name>A0A6J6BQN6_9ZZZZ</name>
<dbReference type="InterPro" id="IPR036249">
    <property type="entry name" value="Thioredoxin-like_sf"/>
</dbReference>
<dbReference type="EMBL" id="CAEZSR010000005">
    <property type="protein sequence ID" value="CAB4540733.1"/>
    <property type="molecule type" value="Genomic_DNA"/>
</dbReference>
<reference evidence="1" key="1">
    <citation type="submission" date="2020-05" db="EMBL/GenBank/DDBJ databases">
        <authorList>
            <person name="Chiriac C."/>
            <person name="Salcher M."/>
            <person name="Ghai R."/>
            <person name="Kavagutti S V."/>
        </authorList>
    </citation>
    <scope>NUCLEOTIDE SEQUENCE</scope>
</reference>
<evidence type="ECO:0000313" key="1">
    <source>
        <dbReference type="EMBL" id="CAB4540733.1"/>
    </source>
</evidence>
<protein>
    <submittedName>
        <fullName evidence="1">Unannotated protein</fullName>
    </submittedName>
</protein>